<sequence>MNVPKVYESGVHPLDVNKRNPTTVYVDSDFAGADGRSTAGHVVFLNGGPVIWSSKLMKVAATSSAEAEVIAAVESVKTASHFRSLLVELGMTDSDFIDVHEDNRACKMSAESLKCHKRARHYQSKLRYLQDCHQNGSIKFHQTPTDDMIADIFTKALPGPAHKRHMDTMVSDLPQSIVEMTLSSDSQESPEDRKVEREDCKPTFEGSPSPDDSCGGDQKRVLQYACMARVGLGREFYDMMVEAMTSD</sequence>
<feature type="region of interest" description="Disordered" evidence="1">
    <location>
        <begin position="182"/>
        <end position="217"/>
    </location>
</feature>
<reference evidence="2" key="1">
    <citation type="submission" date="2021-01" db="EMBL/GenBank/DDBJ databases">
        <authorList>
            <person name="Corre E."/>
            <person name="Pelletier E."/>
            <person name="Niang G."/>
            <person name="Scheremetjew M."/>
            <person name="Finn R."/>
            <person name="Kale V."/>
            <person name="Holt S."/>
            <person name="Cochrane G."/>
            <person name="Meng A."/>
            <person name="Brown T."/>
            <person name="Cohen L."/>
        </authorList>
    </citation>
    <scope>NUCLEOTIDE SEQUENCE</scope>
    <source>
        <strain evidence="2">CCMP1381</strain>
    </source>
</reference>
<dbReference type="PANTHER" id="PTHR11439:SF483">
    <property type="entry name" value="PEPTIDE SYNTHASE GLIP-LIKE, PUTATIVE (AFU_ORTHOLOGUE AFUA_3G12920)-RELATED"/>
    <property type="match status" value="1"/>
</dbReference>
<evidence type="ECO:0008006" key="3">
    <source>
        <dbReference type="Google" id="ProtNLM"/>
    </source>
</evidence>
<dbReference type="AlphaFoldDB" id="A0A7S2DA62"/>
<organism evidence="2">
    <name type="scientific">Octactis speculum</name>
    <dbReference type="NCBI Taxonomy" id="3111310"/>
    <lineage>
        <taxon>Eukaryota</taxon>
        <taxon>Sar</taxon>
        <taxon>Stramenopiles</taxon>
        <taxon>Ochrophyta</taxon>
        <taxon>Dictyochophyceae</taxon>
        <taxon>Dictyochales</taxon>
        <taxon>Dictyochaceae</taxon>
        <taxon>Octactis</taxon>
    </lineage>
</organism>
<dbReference type="CDD" id="cd09272">
    <property type="entry name" value="RNase_HI_RT_Ty1"/>
    <property type="match status" value="1"/>
</dbReference>
<dbReference type="PANTHER" id="PTHR11439">
    <property type="entry name" value="GAG-POL-RELATED RETROTRANSPOSON"/>
    <property type="match status" value="1"/>
</dbReference>
<name>A0A7S2DA62_9STRA</name>
<gene>
    <name evidence="2" type="ORF">DSPE1174_LOCUS20323</name>
</gene>
<feature type="compositionally biased region" description="Basic and acidic residues" evidence="1">
    <location>
        <begin position="190"/>
        <end position="202"/>
    </location>
</feature>
<protein>
    <recommendedName>
        <fullName evidence="3">Reverse transcriptase Ty1/copia-type domain-containing protein</fullName>
    </recommendedName>
</protein>
<proteinExistence type="predicted"/>
<dbReference type="EMBL" id="HBGS01039426">
    <property type="protein sequence ID" value="CAD9448020.1"/>
    <property type="molecule type" value="Transcribed_RNA"/>
</dbReference>
<evidence type="ECO:0000256" key="1">
    <source>
        <dbReference type="SAM" id="MobiDB-lite"/>
    </source>
</evidence>
<evidence type="ECO:0000313" key="2">
    <source>
        <dbReference type="EMBL" id="CAD9448020.1"/>
    </source>
</evidence>
<accession>A0A7S2DA62</accession>